<dbReference type="Proteomes" id="UP000253740">
    <property type="component" value="Unassembled WGS sequence"/>
</dbReference>
<name>A0A0K8QPB7_9GAMM</name>
<evidence type="ECO:0000313" key="3">
    <source>
        <dbReference type="Proteomes" id="UP000253740"/>
    </source>
</evidence>
<organism evidence="2">
    <name type="scientific">Mizugakiibacter sediminis</name>
    <dbReference type="NCBI Taxonomy" id="1475481"/>
    <lineage>
        <taxon>Bacteria</taxon>
        <taxon>Pseudomonadati</taxon>
        <taxon>Pseudomonadota</taxon>
        <taxon>Gammaproteobacteria</taxon>
        <taxon>Lysobacterales</taxon>
        <taxon>Rhodanobacteraceae</taxon>
        <taxon>Mizugakiibacter</taxon>
    </lineage>
</organism>
<sequence length="223" mass="22826">MASGFRNSAGVDFDSLFDPYQQGTKPANTGHRTSDGVDLANRYAPIAFGTKAPDVGFRLSSGADVSTLWAAKGTAKYTLPFDGATYTAGETVPAQSQGSASLALRLKIDGTYDIVRSTSHNGSSTLATGTWNTGGGAVSNYQVLATVTDTGGGTGPGTITNDAATWVSLSTQRNVSVALGPYGPSSGSHDAIDTVRVQIRRASDGVVLTDSTCTFNVSVDGSV</sequence>
<dbReference type="OrthoDB" id="6001224at2"/>
<evidence type="ECO:0000313" key="2">
    <source>
        <dbReference type="EMBL" id="GAP66252.1"/>
    </source>
</evidence>
<dbReference type="STRING" id="1475481.GCA_000953855_01585"/>
<gene>
    <name evidence="1" type="ORF">MBSD_1230</name>
    <name evidence="2" type="ORF">MBSD_n1556</name>
</gene>
<dbReference type="EMBL" id="DF970196">
    <property type="protein sequence ID" value="GAP66252.1"/>
    <property type="molecule type" value="Genomic_DNA"/>
</dbReference>
<dbReference type="HOGENOM" id="CLU_107998_0_0_6"/>
<reference evidence="2" key="2">
    <citation type="submission" date="2015-08" db="EMBL/GenBank/DDBJ databases">
        <title>Complete DNA Sequence of Pseudomonas syringae pv. actinidiae, the Causal Agent of Kiwifruit Canker Disease.</title>
        <authorList>
            <person name="Rikkerink E.H.A."/>
            <person name="Fineran P.C."/>
        </authorList>
    </citation>
    <scope>NUCLEOTIDE SEQUENCE</scope>
    <source>
        <strain evidence="2">SkMP5</strain>
    </source>
</reference>
<keyword evidence="3" id="KW-1185">Reference proteome</keyword>
<proteinExistence type="predicted"/>
<accession>A0A0K8QPB7</accession>
<reference evidence="1" key="1">
    <citation type="submission" date="2015-03" db="EMBL/GenBank/DDBJ databases">
        <title>Draft genome sequence of Mizugakiibacter sediminis skMP5.</title>
        <authorList>
            <person name="Watanabe T."/>
            <person name="Kojima H."/>
            <person name="Fukui M."/>
        </authorList>
    </citation>
    <scope>NUCLEOTIDE SEQUENCE</scope>
    <source>
        <strain evidence="1">SkMP5</strain>
    </source>
</reference>
<dbReference type="RefSeq" id="WP_062536759.1">
    <property type="nucleotide sequence ID" value="NZ_DF970196.1"/>
</dbReference>
<dbReference type="AlphaFoldDB" id="A0A0K8QPB7"/>
<dbReference type="EMBL" id="DF952378">
    <property type="protein sequence ID" value="GAN44695.1"/>
    <property type="molecule type" value="Genomic_DNA"/>
</dbReference>
<evidence type="ECO:0000313" key="1">
    <source>
        <dbReference type="EMBL" id="GAN44695.1"/>
    </source>
</evidence>
<protein>
    <submittedName>
        <fullName evidence="2">Uncharacterized protein</fullName>
    </submittedName>
</protein>